<reference evidence="2" key="3">
    <citation type="journal article" date="2017" name="Nature">
        <title>Genome sequence of the progenitor of the wheat D genome Aegilops tauschii.</title>
        <authorList>
            <person name="Luo M.C."/>
            <person name="Gu Y.Q."/>
            <person name="Puiu D."/>
            <person name="Wang H."/>
            <person name="Twardziok S.O."/>
            <person name="Deal K.R."/>
            <person name="Huo N."/>
            <person name="Zhu T."/>
            <person name="Wang L."/>
            <person name="Wang Y."/>
            <person name="McGuire P.E."/>
            <person name="Liu S."/>
            <person name="Long H."/>
            <person name="Ramasamy R.K."/>
            <person name="Rodriguez J.C."/>
            <person name="Van S.L."/>
            <person name="Yuan L."/>
            <person name="Wang Z."/>
            <person name="Xia Z."/>
            <person name="Xiao L."/>
            <person name="Anderson O.D."/>
            <person name="Ouyang S."/>
            <person name="Liang Y."/>
            <person name="Zimin A.V."/>
            <person name="Pertea G."/>
            <person name="Qi P."/>
            <person name="Bennetzen J.L."/>
            <person name="Dai X."/>
            <person name="Dawson M.W."/>
            <person name="Muller H.G."/>
            <person name="Kugler K."/>
            <person name="Rivarola-Duarte L."/>
            <person name="Spannagl M."/>
            <person name="Mayer K.F.X."/>
            <person name="Lu F.H."/>
            <person name="Bevan M.W."/>
            <person name="Leroy P."/>
            <person name="Li P."/>
            <person name="You F.M."/>
            <person name="Sun Q."/>
            <person name="Liu Z."/>
            <person name="Lyons E."/>
            <person name="Wicker T."/>
            <person name="Salzberg S.L."/>
            <person name="Devos K.M."/>
            <person name="Dvorak J."/>
        </authorList>
    </citation>
    <scope>NUCLEOTIDE SEQUENCE [LARGE SCALE GENOMIC DNA]</scope>
    <source>
        <strain evidence="2">cv. AL8/78</strain>
    </source>
</reference>
<proteinExistence type="predicted"/>
<reference evidence="2" key="5">
    <citation type="journal article" date="2021" name="G3 (Bethesda)">
        <title>Aegilops tauschii genome assembly Aet v5.0 features greater sequence contiguity and improved annotation.</title>
        <authorList>
            <person name="Wang L."/>
            <person name="Zhu T."/>
            <person name="Rodriguez J.C."/>
            <person name="Deal K.R."/>
            <person name="Dubcovsky J."/>
            <person name="McGuire P.E."/>
            <person name="Lux T."/>
            <person name="Spannagl M."/>
            <person name="Mayer K.F.X."/>
            <person name="Baldrich P."/>
            <person name="Meyers B.C."/>
            <person name="Huo N."/>
            <person name="Gu Y.Q."/>
            <person name="Zhou H."/>
            <person name="Devos K.M."/>
            <person name="Bennetzen J.L."/>
            <person name="Unver T."/>
            <person name="Budak H."/>
            <person name="Gulick P.J."/>
            <person name="Galiba G."/>
            <person name="Kalapos B."/>
            <person name="Nelson D.R."/>
            <person name="Li P."/>
            <person name="You F.M."/>
            <person name="Luo M.C."/>
            <person name="Dvorak J."/>
        </authorList>
    </citation>
    <scope>NUCLEOTIDE SEQUENCE [LARGE SCALE GENOMIC DNA]</scope>
    <source>
        <strain evidence="2">cv. AL8/78</strain>
    </source>
</reference>
<dbReference type="Gramene" id="AET2Gv20383000.3">
    <property type="protein sequence ID" value="AET2Gv20383000.3"/>
    <property type="gene ID" value="AET2Gv20383000"/>
</dbReference>
<feature type="region of interest" description="Disordered" evidence="1">
    <location>
        <begin position="39"/>
        <end position="58"/>
    </location>
</feature>
<dbReference type="AlphaFoldDB" id="A0A453B6B1"/>
<sequence length="198" mass="21693">MCFSLFPCSAAAQDRREDALPTVHGAFHDALDVLASVAESRRRRGRGRVPPLRPGRGSPGHLLLLHLRHRPAAGAACHRAVGEAGADGASASREPVDDEHIRVDVRRPVLPDLHRHGRRVCAGAELLGPDHRRGRQCGEPRHDRLQHAAAPRLCLAAGSTKIERASWYLNCSDRLDLPCYGSLPTYYTSIFCLVLDVL</sequence>
<dbReference type="EnsemblPlants" id="AET2Gv20383000.3">
    <property type="protein sequence ID" value="AET2Gv20383000.3"/>
    <property type="gene ID" value="AET2Gv20383000"/>
</dbReference>
<name>A0A453B6B1_AEGTS</name>
<evidence type="ECO:0000313" key="3">
    <source>
        <dbReference type="Proteomes" id="UP000015105"/>
    </source>
</evidence>
<keyword evidence="3" id="KW-1185">Reference proteome</keyword>
<accession>A0A453B6B1</accession>
<dbReference type="Proteomes" id="UP000015105">
    <property type="component" value="Chromosome 2D"/>
</dbReference>
<protein>
    <submittedName>
        <fullName evidence="2">Uncharacterized protein</fullName>
    </submittedName>
</protein>
<reference evidence="3" key="2">
    <citation type="journal article" date="2017" name="Nat. Plants">
        <title>The Aegilops tauschii genome reveals multiple impacts of transposons.</title>
        <authorList>
            <person name="Zhao G."/>
            <person name="Zou C."/>
            <person name="Li K."/>
            <person name="Wang K."/>
            <person name="Li T."/>
            <person name="Gao L."/>
            <person name="Zhang X."/>
            <person name="Wang H."/>
            <person name="Yang Z."/>
            <person name="Liu X."/>
            <person name="Jiang W."/>
            <person name="Mao L."/>
            <person name="Kong X."/>
            <person name="Jiao Y."/>
            <person name="Jia J."/>
        </authorList>
    </citation>
    <scope>NUCLEOTIDE SEQUENCE [LARGE SCALE GENOMIC DNA]</scope>
    <source>
        <strain evidence="3">cv. AL8/78</strain>
    </source>
</reference>
<evidence type="ECO:0000313" key="2">
    <source>
        <dbReference type="EnsemblPlants" id="AET2Gv20383000.3"/>
    </source>
</evidence>
<organism evidence="2 3">
    <name type="scientific">Aegilops tauschii subsp. strangulata</name>
    <name type="common">Goatgrass</name>
    <dbReference type="NCBI Taxonomy" id="200361"/>
    <lineage>
        <taxon>Eukaryota</taxon>
        <taxon>Viridiplantae</taxon>
        <taxon>Streptophyta</taxon>
        <taxon>Embryophyta</taxon>
        <taxon>Tracheophyta</taxon>
        <taxon>Spermatophyta</taxon>
        <taxon>Magnoliopsida</taxon>
        <taxon>Liliopsida</taxon>
        <taxon>Poales</taxon>
        <taxon>Poaceae</taxon>
        <taxon>BOP clade</taxon>
        <taxon>Pooideae</taxon>
        <taxon>Triticodae</taxon>
        <taxon>Triticeae</taxon>
        <taxon>Triticinae</taxon>
        <taxon>Aegilops</taxon>
    </lineage>
</organism>
<evidence type="ECO:0000256" key="1">
    <source>
        <dbReference type="SAM" id="MobiDB-lite"/>
    </source>
</evidence>
<reference evidence="3" key="1">
    <citation type="journal article" date="2014" name="Science">
        <title>Ancient hybridizations among the ancestral genomes of bread wheat.</title>
        <authorList>
            <consortium name="International Wheat Genome Sequencing Consortium,"/>
            <person name="Marcussen T."/>
            <person name="Sandve S.R."/>
            <person name="Heier L."/>
            <person name="Spannagl M."/>
            <person name="Pfeifer M."/>
            <person name="Jakobsen K.S."/>
            <person name="Wulff B.B."/>
            <person name="Steuernagel B."/>
            <person name="Mayer K.F."/>
            <person name="Olsen O.A."/>
        </authorList>
    </citation>
    <scope>NUCLEOTIDE SEQUENCE [LARGE SCALE GENOMIC DNA]</scope>
    <source>
        <strain evidence="3">cv. AL8/78</strain>
    </source>
</reference>
<reference evidence="2" key="4">
    <citation type="submission" date="2019-03" db="UniProtKB">
        <authorList>
            <consortium name="EnsemblPlants"/>
        </authorList>
    </citation>
    <scope>IDENTIFICATION</scope>
</reference>
<feature type="compositionally biased region" description="Low complexity" evidence="1">
    <location>
        <begin position="48"/>
        <end position="58"/>
    </location>
</feature>